<dbReference type="Proteomes" id="UP000265768">
    <property type="component" value="Unassembled WGS sequence"/>
</dbReference>
<reference evidence="2 3" key="1">
    <citation type="submission" date="2018-09" db="EMBL/GenBank/DDBJ databases">
        <title>YIM 75507 draft genome.</title>
        <authorList>
            <person name="Tang S."/>
            <person name="Feng Y."/>
        </authorList>
    </citation>
    <scope>NUCLEOTIDE SEQUENCE [LARGE SCALE GENOMIC DNA]</scope>
    <source>
        <strain evidence="2 3">YIM 75507</strain>
    </source>
</reference>
<accession>A0A3A4A2H9</accession>
<feature type="compositionally biased region" description="Basic and acidic residues" evidence="1">
    <location>
        <begin position="7"/>
        <end position="21"/>
    </location>
</feature>
<dbReference type="AlphaFoldDB" id="A0A3A4A2H9"/>
<organism evidence="2 3">
    <name type="scientific">Bailinhaonella thermotolerans</name>
    <dbReference type="NCBI Taxonomy" id="1070861"/>
    <lineage>
        <taxon>Bacteria</taxon>
        <taxon>Bacillati</taxon>
        <taxon>Actinomycetota</taxon>
        <taxon>Actinomycetes</taxon>
        <taxon>Streptosporangiales</taxon>
        <taxon>Streptosporangiaceae</taxon>
        <taxon>Bailinhaonella</taxon>
    </lineage>
</organism>
<feature type="compositionally biased region" description="Basic residues" evidence="1">
    <location>
        <begin position="22"/>
        <end position="39"/>
    </location>
</feature>
<evidence type="ECO:0000313" key="2">
    <source>
        <dbReference type="EMBL" id="RJL21768.1"/>
    </source>
</evidence>
<gene>
    <name evidence="2" type="ORF">D5H75_37210</name>
</gene>
<evidence type="ECO:0000256" key="1">
    <source>
        <dbReference type="SAM" id="MobiDB-lite"/>
    </source>
</evidence>
<name>A0A3A4A2H9_9ACTN</name>
<sequence>MSGLELETPRRSELRRADRASRRVRRASPRPGRASRSRRGMSPEARRQRRTTLAVVWVLIASLVLAALMSTQAGWALLFA</sequence>
<feature type="region of interest" description="Disordered" evidence="1">
    <location>
        <begin position="1"/>
        <end position="49"/>
    </location>
</feature>
<keyword evidence="3" id="KW-1185">Reference proteome</keyword>
<protein>
    <submittedName>
        <fullName evidence="2">Uncharacterized protein</fullName>
    </submittedName>
</protein>
<evidence type="ECO:0000313" key="3">
    <source>
        <dbReference type="Proteomes" id="UP000265768"/>
    </source>
</evidence>
<dbReference type="EMBL" id="QZEY01000024">
    <property type="protein sequence ID" value="RJL21768.1"/>
    <property type="molecule type" value="Genomic_DNA"/>
</dbReference>
<proteinExistence type="predicted"/>
<comment type="caution">
    <text evidence="2">The sequence shown here is derived from an EMBL/GenBank/DDBJ whole genome shotgun (WGS) entry which is preliminary data.</text>
</comment>